<evidence type="ECO:0000313" key="3">
    <source>
        <dbReference type="Proteomes" id="UP000070433"/>
    </source>
</evidence>
<keyword evidence="3" id="KW-1185">Reference proteome</keyword>
<evidence type="ECO:0000313" key="2">
    <source>
        <dbReference type="EMBL" id="AMO23981.1"/>
    </source>
</evidence>
<dbReference type="InterPro" id="IPR018736">
    <property type="entry name" value="DUF2279_periplasmic_lipo"/>
</dbReference>
<dbReference type="Proteomes" id="UP000070433">
    <property type="component" value="Chromosome"/>
</dbReference>
<proteinExistence type="predicted"/>
<sequence>MAQNVPCALPRCRWKRLAAAGVMGCGLLAAGTAAAQQDANETGKLEIYGPLAQVSAPPAGVPGALPPPPWHQDLRLRNTVIIGAGALIVAAYGMSNWWQEGFSGGFKTTNEGFFGENTPHGGMDKFGHMFANYANVRAFTQVFQAAGNSRGDAIWLSALSTAAVFTAVEVADGFSNQYRFSPQDEAMNIAGAALGVILETHPELDEKFDFRLGYSKSAESAHWKPFSDYSGQRYLLVAKADGFDALRNRPVLRYLELSLGYQARGYEHPGLEHRRDVYVGLSLNLSRVLADGFYQGKKSTTRVQRTAELAFELFQFPTAVYADFRID</sequence>
<gene>
    <name evidence="2" type="ORF">UC35_15325</name>
</gene>
<organism evidence="2 3">
    <name type="scientific">Ramlibacter tataouinensis</name>
    <dbReference type="NCBI Taxonomy" id="94132"/>
    <lineage>
        <taxon>Bacteria</taxon>
        <taxon>Pseudomonadati</taxon>
        <taxon>Pseudomonadota</taxon>
        <taxon>Betaproteobacteria</taxon>
        <taxon>Burkholderiales</taxon>
        <taxon>Comamonadaceae</taxon>
        <taxon>Ramlibacter</taxon>
    </lineage>
</organism>
<reference evidence="2 3" key="1">
    <citation type="journal article" date="2014" name="Int. J. Syst. Evol. Microbiol.">
        <title>Ramlibacter solisilvae sp. nov., isolated from forest soil, and emended description of the genus Ramlibacter.</title>
        <authorList>
            <person name="Lee H.J."/>
            <person name="Lee S.H."/>
            <person name="Lee S.S."/>
            <person name="Lee J.S."/>
            <person name="Kim Y."/>
            <person name="Kim S.C."/>
            <person name="Jeon C.O."/>
        </authorList>
    </citation>
    <scope>NUCLEOTIDE SEQUENCE [LARGE SCALE GENOMIC DNA]</scope>
    <source>
        <strain evidence="2 3">5-10</strain>
    </source>
</reference>
<dbReference type="AlphaFoldDB" id="A0A127JVN3"/>
<evidence type="ECO:0008006" key="4">
    <source>
        <dbReference type="Google" id="ProtNLM"/>
    </source>
</evidence>
<dbReference type="EMBL" id="CP010951">
    <property type="protein sequence ID" value="AMO23981.1"/>
    <property type="molecule type" value="Genomic_DNA"/>
</dbReference>
<name>A0A127JVN3_9BURK</name>
<dbReference type="Pfam" id="PF10043">
    <property type="entry name" value="DUF2279"/>
    <property type="match status" value="1"/>
</dbReference>
<evidence type="ECO:0000256" key="1">
    <source>
        <dbReference type="SAM" id="SignalP"/>
    </source>
</evidence>
<keyword evidence="1" id="KW-0732">Signal</keyword>
<accession>A0A127JVN3</accession>
<feature type="chain" id="PRO_5007449783" description="DUF2279 domain-containing protein" evidence="1">
    <location>
        <begin position="36"/>
        <end position="327"/>
    </location>
</feature>
<feature type="signal peptide" evidence="1">
    <location>
        <begin position="1"/>
        <end position="35"/>
    </location>
</feature>
<protein>
    <recommendedName>
        <fullName evidence="4">DUF2279 domain-containing protein</fullName>
    </recommendedName>
</protein>